<evidence type="ECO:0000313" key="4">
    <source>
        <dbReference type="Proteomes" id="UP000324832"/>
    </source>
</evidence>
<keyword evidence="4" id="KW-1185">Reference proteome</keyword>
<dbReference type="Pfam" id="PF16212">
    <property type="entry name" value="PhoLip_ATPase_C"/>
    <property type="match status" value="1"/>
</dbReference>
<accession>A0A5E4QH24</accession>
<evidence type="ECO:0000256" key="1">
    <source>
        <dbReference type="SAM" id="MobiDB-lite"/>
    </source>
</evidence>
<dbReference type="Proteomes" id="UP000324832">
    <property type="component" value="Unassembled WGS sequence"/>
</dbReference>
<proteinExistence type="predicted"/>
<dbReference type="EMBL" id="FZQP02003222">
    <property type="protein sequence ID" value="VVC97580.1"/>
    <property type="molecule type" value="Genomic_DNA"/>
</dbReference>
<dbReference type="InterPro" id="IPR032630">
    <property type="entry name" value="P_typ_ATPase_c"/>
</dbReference>
<reference evidence="3 4" key="1">
    <citation type="submission" date="2017-07" db="EMBL/GenBank/DDBJ databases">
        <authorList>
            <person name="Talla V."/>
            <person name="Backstrom N."/>
        </authorList>
    </citation>
    <scope>NUCLEOTIDE SEQUENCE [LARGE SCALE GENOMIC DNA]</scope>
</reference>
<sequence>MRSAALCLFIAVFSVVFYFSSVSLYPGFLMVGYGTLFTMLPVFSLVLDKDISSGTALRRRHYVRSAGAVRRSADPHRGDQLHGAHPHRADYGGAHRHHVAQADGSRGAGQPAHVHSHSAHLHHLLRWRFHQALELLVESDNYHASLVSAALHRQVYA</sequence>
<name>A0A5E4QH24_9NEOP</name>
<evidence type="ECO:0000259" key="2">
    <source>
        <dbReference type="Pfam" id="PF16212"/>
    </source>
</evidence>
<feature type="region of interest" description="Disordered" evidence="1">
    <location>
        <begin position="95"/>
        <end position="115"/>
    </location>
</feature>
<feature type="domain" description="P-type ATPase C-terminal" evidence="2">
    <location>
        <begin position="2"/>
        <end position="58"/>
    </location>
</feature>
<dbReference type="AlphaFoldDB" id="A0A5E4QH24"/>
<organism evidence="3 4">
    <name type="scientific">Leptidea sinapis</name>
    <dbReference type="NCBI Taxonomy" id="189913"/>
    <lineage>
        <taxon>Eukaryota</taxon>
        <taxon>Metazoa</taxon>
        <taxon>Ecdysozoa</taxon>
        <taxon>Arthropoda</taxon>
        <taxon>Hexapoda</taxon>
        <taxon>Insecta</taxon>
        <taxon>Pterygota</taxon>
        <taxon>Neoptera</taxon>
        <taxon>Endopterygota</taxon>
        <taxon>Lepidoptera</taxon>
        <taxon>Glossata</taxon>
        <taxon>Ditrysia</taxon>
        <taxon>Papilionoidea</taxon>
        <taxon>Pieridae</taxon>
        <taxon>Dismorphiinae</taxon>
        <taxon>Leptidea</taxon>
    </lineage>
</organism>
<protein>
    <recommendedName>
        <fullName evidence="2">P-type ATPase C-terminal domain-containing protein</fullName>
    </recommendedName>
</protein>
<evidence type="ECO:0000313" key="3">
    <source>
        <dbReference type="EMBL" id="VVC97580.1"/>
    </source>
</evidence>
<gene>
    <name evidence="3" type="ORF">LSINAPIS_LOCUS8823</name>
</gene>